<keyword evidence="9" id="KW-0812">Transmembrane</keyword>
<dbReference type="PANTHER" id="PTHR10408">
    <property type="entry name" value="STEROL O-ACYLTRANSFERASE"/>
    <property type="match status" value="1"/>
</dbReference>
<accession>A0AAV5FSF7</accession>
<evidence type="ECO:0000256" key="6">
    <source>
        <dbReference type="PIRNR" id="PIRNR000439"/>
    </source>
</evidence>
<evidence type="ECO:0000256" key="9">
    <source>
        <dbReference type="SAM" id="Phobius"/>
    </source>
</evidence>
<evidence type="ECO:0000256" key="2">
    <source>
        <dbReference type="ARBA" id="ARBA00005189"/>
    </source>
</evidence>
<keyword evidence="6 9" id="KW-0472">Membrane</keyword>
<comment type="similarity">
    <text evidence="6">Belongs to the membrane-bound acyltransferase family. Sterol o-acyltransferase subfamily.</text>
</comment>
<feature type="transmembrane region" description="Helical" evidence="9">
    <location>
        <begin position="395"/>
        <end position="414"/>
    </location>
</feature>
<evidence type="ECO:0000256" key="5">
    <source>
        <dbReference type="ARBA" id="ARBA00023315"/>
    </source>
</evidence>
<protein>
    <recommendedName>
        <fullName evidence="6">O-acyltransferase</fullName>
    </recommendedName>
</protein>
<keyword evidence="4 6" id="KW-0256">Endoplasmic reticulum</keyword>
<dbReference type="GO" id="GO:0019432">
    <property type="term" value="P:triglyceride biosynthetic process"/>
    <property type="evidence" value="ECO:0007669"/>
    <property type="project" value="TreeGrafter"/>
</dbReference>
<feature type="transmembrane region" description="Helical" evidence="9">
    <location>
        <begin position="331"/>
        <end position="350"/>
    </location>
</feature>
<feature type="compositionally biased region" description="Low complexity" evidence="8">
    <location>
        <begin position="17"/>
        <end position="29"/>
    </location>
</feature>
<name>A0AAV5FSF7_ELECO</name>
<evidence type="ECO:0000313" key="11">
    <source>
        <dbReference type="Proteomes" id="UP001054889"/>
    </source>
</evidence>
<evidence type="ECO:0000313" key="10">
    <source>
        <dbReference type="EMBL" id="GJN38653.1"/>
    </source>
</evidence>
<organism evidence="10 11">
    <name type="scientific">Eleusine coracana subsp. coracana</name>
    <dbReference type="NCBI Taxonomy" id="191504"/>
    <lineage>
        <taxon>Eukaryota</taxon>
        <taxon>Viridiplantae</taxon>
        <taxon>Streptophyta</taxon>
        <taxon>Embryophyta</taxon>
        <taxon>Tracheophyta</taxon>
        <taxon>Spermatophyta</taxon>
        <taxon>Magnoliopsida</taxon>
        <taxon>Liliopsida</taxon>
        <taxon>Poales</taxon>
        <taxon>Poaceae</taxon>
        <taxon>PACMAD clade</taxon>
        <taxon>Chloridoideae</taxon>
        <taxon>Cynodonteae</taxon>
        <taxon>Eleusininae</taxon>
        <taxon>Eleusine</taxon>
    </lineage>
</organism>
<dbReference type="GO" id="GO:0004144">
    <property type="term" value="F:diacylglycerol O-acyltransferase activity"/>
    <property type="evidence" value="ECO:0007669"/>
    <property type="project" value="TreeGrafter"/>
</dbReference>
<dbReference type="GO" id="GO:0009941">
    <property type="term" value="C:chloroplast envelope"/>
    <property type="evidence" value="ECO:0007669"/>
    <property type="project" value="TreeGrafter"/>
</dbReference>
<dbReference type="Proteomes" id="UP001054889">
    <property type="component" value="Unassembled WGS sequence"/>
</dbReference>
<reference evidence="10" key="2">
    <citation type="submission" date="2021-12" db="EMBL/GenBank/DDBJ databases">
        <title>Resequencing data analysis of finger millet.</title>
        <authorList>
            <person name="Hatakeyama M."/>
            <person name="Aluri S."/>
            <person name="Balachadran M.T."/>
            <person name="Sivarajan S.R."/>
            <person name="Poveda L."/>
            <person name="Shimizu-Inatsugi R."/>
            <person name="Schlapbach R."/>
            <person name="Sreeman S.M."/>
            <person name="Shimizu K.K."/>
        </authorList>
    </citation>
    <scope>NUCLEOTIDE SEQUENCE</scope>
</reference>
<comment type="subcellular location">
    <subcellularLocation>
        <location evidence="1 6">Endoplasmic reticulum membrane</location>
        <topology evidence="1 6">Multi-pass membrane protein</topology>
    </subcellularLocation>
</comment>
<dbReference type="PIRSF" id="PIRSF000439">
    <property type="entry name" value="Oat_ACAT_DAG_ARE"/>
    <property type="match status" value="1"/>
</dbReference>
<keyword evidence="11" id="KW-1185">Reference proteome</keyword>
<dbReference type="GO" id="GO:0005789">
    <property type="term" value="C:endoplasmic reticulum membrane"/>
    <property type="evidence" value="ECO:0007669"/>
    <property type="project" value="UniProtKB-SubCell"/>
</dbReference>
<keyword evidence="5 6" id="KW-0012">Acyltransferase</keyword>
<evidence type="ECO:0000256" key="4">
    <source>
        <dbReference type="ARBA" id="ARBA00022824"/>
    </source>
</evidence>
<dbReference type="InterPro" id="IPR014371">
    <property type="entry name" value="Oat_ACAT_DAG_ARE"/>
</dbReference>
<reference evidence="10" key="1">
    <citation type="journal article" date="2018" name="DNA Res.">
        <title>Multiple hybrid de novo genome assembly of finger millet, an orphan allotetraploid crop.</title>
        <authorList>
            <person name="Hatakeyama M."/>
            <person name="Aluri S."/>
            <person name="Balachadran M.T."/>
            <person name="Sivarajan S.R."/>
            <person name="Patrignani A."/>
            <person name="Gruter S."/>
            <person name="Poveda L."/>
            <person name="Shimizu-Inatsugi R."/>
            <person name="Baeten J."/>
            <person name="Francoijs K.J."/>
            <person name="Nataraja K.N."/>
            <person name="Reddy Y.A.N."/>
            <person name="Phadnis S."/>
            <person name="Ravikumar R.L."/>
            <person name="Schlapbach R."/>
            <person name="Sreeman S.M."/>
            <person name="Shimizu K.K."/>
        </authorList>
    </citation>
    <scope>NUCLEOTIDE SEQUENCE</scope>
</reference>
<keyword evidence="9" id="KW-1133">Transmembrane helix</keyword>
<evidence type="ECO:0000256" key="1">
    <source>
        <dbReference type="ARBA" id="ARBA00004477"/>
    </source>
</evidence>
<evidence type="ECO:0000256" key="8">
    <source>
        <dbReference type="SAM" id="MobiDB-lite"/>
    </source>
</evidence>
<dbReference type="AlphaFoldDB" id="A0AAV5FSF7"/>
<keyword evidence="3 6" id="KW-0808">Transferase</keyword>
<feature type="transmembrane region" description="Helical" evidence="9">
    <location>
        <begin position="275"/>
        <end position="298"/>
    </location>
</feature>
<feature type="compositionally biased region" description="Basic and acidic residues" evidence="8">
    <location>
        <begin position="31"/>
        <end position="55"/>
    </location>
</feature>
<evidence type="ECO:0000256" key="7">
    <source>
        <dbReference type="PIRSR" id="PIRSR000439-1"/>
    </source>
</evidence>
<evidence type="ECO:0000256" key="3">
    <source>
        <dbReference type="ARBA" id="ARBA00022679"/>
    </source>
</evidence>
<feature type="transmembrane region" description="Helical" evidence="9">
    <location>
        <begin position="217"/>
        <end position="236"/>
    </location>
</feature>
<comment type="pathway">
    <text evidence="2">Lipid metabolism.</text>
</comment>
<comment type="caution">
    <text evidence="10">The sequence shown here is derived from an EMBL/GenBank/DDBJ whole genome shotgun (WGS) entry which is preliminary data.</text>
</comment>
<proteinExistence type="inferred from homology"/>
<sequence length="426" mass="48904">MSPPQSMASDRADGGEPASALRLRRAPSADAGDHSGGMRENGEPHPPQHQEQQPEHEMFCYRASAPAHRRVKESPLSSDAIFRQVRAAPLTRARCSRDPVHRLATEELQFFFFCLASAFAFCEPGKCTSNTFWWSELLLQYGLLIRAGFWFSAKSLGDWPLLMCCLTLPFFPLAALMAEKLIQRKLISNNVVVLLHIILTTSVIVYPAVVILKCDSAVLYGFVLMFLASIMWLKLVSYAHTNYDIRALSRSIEKGVAYGNSIDPENMKDPTFKSLVYFMLAPTLCYQLQQGFLLLYSFKKKKLNILAELLCFGDREFYKDWWNAKTVEEYWRMWNMGVAILISFLVSAIFHEICIAVPCHIFKFWAFIGIMFQIPLVFLTKYLQEKFKNTMVGNMIFWFFFSILGQPMCVLLYYHDVMNRQAQASR</sequence>
<feature type="transmembrane region" description="Helical" evidence="9">
    <location>
        <begin position="159"/>
        <end position="178"/>
    </location>
</feature>
<feature type="region of interest" description="Disordered" evidence="8">
    <location>
        <begin position="1"/>
        <end position="55"/>
    </location>
</feature>
<dbReference type="PANTHER" id="PTHR10408:SF7">
    <property type="entry name" value="DIACYLGLYCEROL O-ACYLTRANSFERASE 1"/>
    <property type="match status" value="1"/>
</dbReference>
<feature type="active site" evidence="7">
    <location>
        <position position="351"/>
    </location>
</feature>
<gene>
    <name evidence="10" type="primary">gb27716</name>
    <name evidence="10" type="ORF">PR202_gb27716</name>
</gene>
<feature type="transmembrane region" description="Helical" evidence="9">
    <location>
        <begin position="190"/>
        <end position="211"/>
    </location>
</feature>
<feature type="transmembrane region" description="Helical" evidence="9">
    <location>
        <begin position="362"/>
        <end position="383"/>
    </location>
</feature>
<dbReference type="EMBL" id="BQKI01000097">
    <property type="protein sequence ID" value="GJN38653.1"/>
    <property type="molecule type" value="Genomic_DNA"/>
</dbReference>